<proteinExistence type="predicted"/>
<keyword evidence="2" id="KW-0012">Acyltransferase</keyword>
<dbReference type="InterPro" id="IPR051554">
    <property type="entry name" value="Acetyltransferase_Eis"/>
</dbReference>
<dbReference type="Gene3D" id="3.30.1050.10">
    <property type="entry name" value="SCP2 sterol-binding domain"/>
    <property type="match status" value="1"/>
</dbReference>
<organism evidence="2 3">
    <name type="scientific">Tumebacillus lipolyticus</name>
    <dbReference type="NCBI Taxonomy" id="1280370"/>
    <lineage>
        <taxon>Bacteria</taxon>
        <taxon>Bacillati</taxon>
        <taxon>Bacillota</taxon>
        <taxon>Bacilli</taxon>
        <taxon>Bacillales</taxon>
        <taxon>Alicyclobacillaceae</taxon>
        <taxon>Tumebacillus</taxon>
    </lineage>
</organism>
<feature type="domain" description="N-acetyltransferase" evidence="1">
    <location>
        <begin position="2"/>
        <end position="162"/>
    </location>
</feature>
<dbReference type="RefSeq" id="WP_386049030.1">
    <property type="nucleotide sequence ID" value="NZ_JBHUIO010000011.1"/>
</dbReference>
<gene>
    <name evidence="2" type="primary">eis</name>
    <name evidence="2" type="ORF">ACFSOY_18010</name>
</gene>
<evidence type="ECO:0000313" key="2">
    <source>
        <dbReference type="EMBL" id="MFD2171862.1"/>
    </source>
</evidence>
<dbReference type="InterPro" id="IPR025559">
    <property type="entry name" value="Eis_dom"/>
</dbReference>
<protein>
    <submittedName>
        <fullName evidence="2">Enhanced intracellular survival protein Eis</fullName>
        <ecNumber evidence="2">2.3.1.-</ecNumber>
    </submittedName>
</protein>
<dbReference type="SUPFAM" id="SSF55718">
    <property type="entry name" value="SCP-like"/>
    <property type="match status" value="1"/>
</dbReference>
<dbReference type="PROSITE" id="PS51186">
    <property type="entry name" value="GNAT"/>
    <property type="match status" value="1"/>
</dbReference>
<comment type="caution">
    <text evidence="2">The sequence shown here is derived from an EMBL/GenBank/DDBJ whole genome shotgun (WGS) entry which is preliminary data.</text>
</comment>
<dbReference type="InterPro" id="IPR000182">
    <property type="entry name" value="GNAT_dom"/>
</dbReference>
<dbReference type="SUPFAM" id="SSF55729">
    <property type="entry name" value="Acyl-CoA N-acyltransferases (Nat)"/>
    <property type="match status" value="1"/>
</dbReference>
<reference evidence="3" key="1">
    <citation type="journal article" date="2019" name="Int. J. Syst. Evol. Microbiol.">
        <title>The Global Catalogue of Microorganisms (GCM) 10K type strain sequencing project: providing services to taxonomists for standard genome sequencing and annotation.</title>
        <authorList>
            <consortium name="The Broad Institute Genomics Platform"/>
            <consortium name="The Broad Institute Genome Sequencing Center for Infectious Disease"/>
            <person name="Wu L."/>
            <person name="Ma J."/>
        </authorList>
    </citation>
    <scope>NUCLEOTIDE SEQUENCE [LARGE SCALE GENOMIC DNA]</scope>
    <source>
        <strain evidence="3">CGMCC 1.13574</strain>
    </source>
</reference>
<dbReference type="EC" id="2.3.1.-" evidence="2"/>
<dbReference type="InterPro" id="IPR036527">
    <property type="entry name" value="SCP2_sterol-bd_dom_sf"/>
</dbReference>
<dbReference type="InterPro" id="IPR041380">
    <property type="entry name" value="Acetyltransf_17"/>
</dbReference>
<dbReference type="Pfam" id="PF13527">
    <property type="entry name" value="Acetyltransf_9"/>
    <property type="match status" value="1"/>
</dbReference>
<name>A0ABW5A0V3_9BACL</name>
<dbReference type="EMBL" id="JBHUIO010000011">
    <property type="protein sequence ID" value="MFD2171862.1"/>
    <property type="molecule type" value="Genomic_DNA"/>
</dbReference>
<dbReference type="PANTHER" id="PTHR37817">
    <property type="entry name" value="N-ACETYLTRANSFERASE EIS"/>
    <property type="match status" value="1"/>
</dbReference>
<sequence>MLEIKKLQEEDIESFTKLFSNAYPGFPGTPEQKKANMTRFFGFPEREFYGAFKGDTLVGGVCLLDFEMNLRGDGMIPVGGIALVAVDLLRKKEKIAKEILIYSLDHFRQKGISYVTLYPFRMSFYKQMGFGYGAEYRRFNLETSGINNFGSKDNLEMLTEANLEEVLACYNRYSKTRNGLTPLAKHHLEPFFRQDAVRVVGYRQAGELKGYMVMRFQREQPLVNQLVISHLVYETNEAIQEFCTFLHTQEDQFHRVSFSTQDENILFLLNNPSTKTYDAFEGLYLETSVTGCGLMVRAVDVAGLFGDLKHHNFNGESVKLSVTLEDSFLSENNRSTLIQFVEGRPEVIEGGAADVELTIRVDNFSSLIAGATSFRSLHMTGLAKLSDDSYAAQLQRLFRTEEKPMCMFGF</sequence>
<dbReference type="Gene3D" id="3.40.630.30">
    <property type="match status" value="2"/>
</dbReference>
<keyword evidence="3" id="KW-1185">Reference proteome</keyword>
<dbReference type="Proteomes" id="UP001597343">
    <property type="component" value="Unassembled WGS sequence"/>
</dbReference>
<accession>A0ABW5A0V3</accession>
<dbReference type="Pfam" id="PF13530">
    <property type="entry name" value="SCP2_2"/>
    <property type="match status" value="1"/>
</dbReference>
<evidence type="ECO:0000313" key="3">
    <source>
        <dbReference type="Proteomes" id="UP001597343"/>
    </source>
</evidence>
<dbReference type="InterPro" id="IPR016181">
    <property type="entry name" value="Acyl_CoA_acyltransferase"/>
</dbReference>
<dbReference type="GO" id="GO:0016746">
    <property type="term" value="F:acyltransferase activity"/>
    <property type="evidence" value="ECO:0007669"/>
    <property type="project" value="UniProtKB-KW"/>
</dbReference>
<dbReference type="PANTHER" id="PTHR37817:SF1">
    <property type="entry name" value="N-ACETYLTRANSFERASE EIS"/>
    <property type="match status" value="1"/>
</dbReference>
<keyword evidence="2" id="KW-0808">Transferase</keyword>
<dbReference type="Pfam" id="PF17668">
    <property type="entry name" value="Acetyltransf_17"/>
    <property type="match status" value="1"/>
</dbReference>
<evidence type="ECO:0000259" key="1">
    <source>
        <dbReference type="PROSITE" id="PS51186"/>
    </source>
</evidence>